<organism evidence="1 2">
    <name type="scientific">Tulasnella calospora MUT 4182</name>
    <dbReference type="NCBI Taxonomy" id="1051891"/>
    <lineage>
        <taxon>Eukaryota</taxon>
        <taxon>Fungi</taxon>
        <taxon>Dikarya</taxon>
        <taxon>Basidiomycota</taxon>
        <taxon>Agaricomycotina</taxon>
        <taxon>Agaricomycetes</taxon>
        <taxon>Cantharellales</taxon>
        <taxon>Tulasnellaceae</taxon>
        <taxon>Tulasnella</taxon>
    </lineage>
</organism>
<dbReference type="Proteomes" id="UP000054248">
    <property type="component" value="Unassembled WGS sequence"/>
</dbReference>
<dbReference type="HOGENOM" id="CLU_2607776_0_0_1"/>
<accession>A0A0C3Q0Z5</accession>
<dbReference type="EMBL" id="KN823129">
    <property type="protein sequence ID" value="KIO21740.1"/>
    <property type="molecule type" value="Genomic_DNA"/>
</dbReference>
<sequence>MWVDRARTGLDNSASFGKQGNNWNTVHFFNVTEFPATVACLDRPAEGDHPDCHLGLHLTIGALAILGDDTINTVSRILN</sequence>
<dbReference type="AlphaFoldDB" id="A0A0C3Q0Z5"/>
<protein>
    <submittedName>
        <fullName evidence="1">Uncharacterized protein</fullName>
    </submittedName>
</protein>
<name>A0A0C3Q0Z5_9AGAM</name>
<proteinExistence type="predicted"/>
<reference evidence="1 2" key="1">
    <citation type="submission" date="2014-04" db="EMBL/GenBank/DDBJ databases">
        <authorList>
            <consortium name="DOE Joint Genome Institute"/>
            <person name="Kuo A."/>
            <person name="Girlanda M."/>
            <person name="Perotto S."/>
            <person name="Kohler A."/>
            <person name="Nagy L.G."/>
            <person name="Floudas D."/>
            <person name="Copeland A."/>
            <person name="Barry K.W."/>
            <person name="Cichocki N."/>
            <person name="Veneault-Fourrey C."/>
            <person name="LaButti K."/>
            <person name="Lindquist E.A."/>
            <person name="Lipzen A."/>
            <person name="Lundell T."/>
            <person name="Morin E."/>
            <person name="Murat C."/>
            <person name="Sun H."/>
            <person name="Tunlid A."/>
            <person name="Henrissat B."/>
            <person name="Grigoriev I.V."/>
            <person name="Hibbett D.S."/>
            <person name="Martin F."/>
            <person name="Nordberg H.P."/>
            <person name="Cantor M.N."/>
            <person name="Hua S.X."/>
        </authorList>
    </citation>
    <scope>NUCLEOTIDE SEQUENCE [LARGE SCALE GENOMIC DNA]</scope>
    <source>
        <strain evidence="1 2">MUT 4182</strain>
    </source>
</reference>
<gene>
    <name evidence="1" type="ORF">M407DRAFT_28666</name>
</gene>
<evidence type="ECO:0000313" key="2">
    <source>
        <dbReference type="Proteomes" id="UP000054248"/>
    </source>
</evidence>
<reference evidence="2" key="2">
    <citation type="submission" date="2015-01" db="EMBL/GenBank/DDBJ databases">
        <title>Evolutionary Origins and Diversification of the Mycorrhizal Mutualists.</title>
        <authorList>
            <consortium name="DOE Joint Genome Institute"/>
            <consortium name="Mycorrhizal Genomics Consortium"/>
            <person name="Kohler A."/>
            <person name="Kuo A."/>
            <person name="Nagy L.G."/>
            <person name="Floudas D."/>
            <person name="Copeland A."/>
            <person name="Barry K.W."/>
            <person name="Cichocki N."/>
            <person name="Veneault-Fourrey C."/>
            <person name="LaButti K."/>
            <person name="Lindquist E.A."/>
            <person name="Lipzen A."/>
            <person name="Lundell T."/>
            <person name="Morin E."/>
            <person name="Murat C."/>
            <person name="Riley R."/>
            <person name="Ohm R."/>
            <person name="Sun H."/>
            <person name="Tunlid A."/>
            <person name="Henrissat B."/>
            <person name="Grigoriev I.V."/>
            <person name="Hibbett D.S."/>
            <person name="Martin F."/>
        </authorList>
    </citation>
    <scope>NUCLEOTIDE SEQUENCE [LARGE SCALE GENOMIC DNA]</scope>
    <source>
        <strain evidence="2">MUT 4182</strain>
    </source>
</reference>
<evidence type="ECO:0000313" key="1">
    <source>
        <dbReference type="EMBL" id="KIO21740.1"/>
    </source>
</evidence>
<keyword evidence="2" id="KW-1185">Reference proteome</keyword>